<dbReference type="eggNOG" id="KOG1269">
    <property type="taxonomic scope" value="Eukaryota"/>
</dbReference>
<dbReference type="KEGG" id="tad:TRIADDRAFT_61143"/>
<dbReference type="Pfam" id="PF08241">
    <property type="entry name" value="Methyltransf_11"/>
    <property type="match status" value="1"/>
</dbReference>
<proteinExistence type="inferred from homology"/>
<dbReference type="EMBL" id="DS985260">
    <property type="protein sequence ID" value="EDV20463.1"/>
    <property type="molecule type" value="Genomic_DNA"/>
</dbReference>
<dbReference type="OrthoDB" id="8300214at2759"/>
<keyword evidence="5" id="KW-1185">Reference proteome</keyword>
<dbReference type="InParanoid" id="B3SA59"/>
<evidence type="ECO:0000256" key="1">
    <source>
        <dbReference type="ARBA" id="ARBA00022679"/>
    </source>
</evidence>
<dbReference type="GeneID" id="6758283"/>
<organism evidence="4 5">
    <name type="scientific">Trichoplax adhaerens</name>
    <name type="common">Trichoplax reptans</name>
    <dbReference type="NCBI Taxonomy" id="10228"/>
    <lineage>
        <taxon>Eukaryota</taxon>
        <taxon>Metazoa</taxon>
        <taxon>Placozoa</taxon>
        <taxon>Uniplacotomia</taxon>
        <taxon>Trichoplacea</taxon>
        <taxon>Trichoplacidae</taxon>
        <taxon>Trichoplax</taxon>
    </lineage>
</organism>
<gene>
    <name evidence="4" type="ORF">TRIADDRAFT_61143</name>
</gene>
<dbReference type="CDD" id="cd02440">
    <property type="entry name" value="AdoMet_MTases"/>
    <property type="match status" value="1"/>
</dbReference>
<dbReference type="OMA" id="DCMHYLG"/>
<dbReference type="STRING" id="10228.B3SA59"/>
<dbReference type="PhylomeDB" id="B3SA59"/>
<reference evidence="4 5" key="1">
    <citation type="journal article" date="2008" name="Nature">
        <title>The Trichoplax genome and the nature of placozoans.</title>
        <authorList>
            <person name="Srivastava M."/>
            <person name="Begovic E."/>
            <person name="Chapman J."/>
            <person name="Putnam N.H."/>
            <person name="Hellsten U."/>
            <person name="Kawashima T."/>
            <person name="Kuo A."/>
            <person name="Mitros T."/>
            <person name="Salamov A."/>
            <person name="Carpenter M.L."/>
            <person name="Signorovitch A.Y."/>
            <person name="Moreno M.A."/>
            <person name="Kamm K."/>
            <person name="Grimwood J."/>
            <person name="Schmutz J."/>
            <person name="Shapiro H."/>
            <person name="Grigoriev I.V."/>
            <person name="Buss L.W."/>
            <person name="Schierwater B."/>
            <person name="Dellaporta S.L."/>
            <person name="Rokhsar D.S."/>
        </authorList>
    </citation>
    <scope>NUCLEOTIDE SEQUENCE [LARGE SCALE GENOMIC DNA]</scope>
    <source>
        <strain evidence="4 5">Grell-BS-1999</strain>
    </source>
</reference>
<dbReference type="InterPro" id="IPR013216">
    <property type="entry name" value="Methyltransf_11"/>
</dbReference>
<evidence type="ECO:0000313" key="4">
    <source>
        <dbReference type="EMBL" id="EDV20463.1"/>
    </source>
</evidence>
<dbReference type="RefSeq" id="XP_002117157.1">
    <property type="nucleotide sequence ID" value="XM_002117121.1"/>
</dbReference>
<name>B3SA59_TRIAD</name>
<keyword evidence="1" id="KW-0808">Transferase</keyword>
<evidence type="ECO:0000313" key="5">
    <source>
        <dbReference type="Proteomes" id="UP000009022"/>
    </source>
</evidence>
<dbReference type="InterPro" id="IPR029063">
    <property type="entry name" value="SAM-dependent_MTases_sf"/>
</dbReference>
<comment type="similarity">
    <text evidence="2">Belongs to the class I-like SAM-binding methyltransferase superfamily. Erg6/SMT family.</text>
</comment>
<dbReference type="HOGENOM" id="CLU_064375_0_0_1"/>
<dbReference type="CTD" id="6758283"/>
<dbReference type="InterPro" id="IPR050447">
    <property type="entry name" value="Erg6_SMT_methyltransf"/>
</dbReference>
<dbReference type="AlphaFoldDB" id="B3SA59"/>
<protein>
    <recommendedName>
        <fullName evidence="3">Methyltransferase type 11 domain-containing protein</fullName>
    </recommendedName>
</protein>
<sequence length="279" mass="31925">MENLKTAEDDIHFKSMKLYFNPNRIYKQLENAGFTGSKLTVEQVSKFDNYHYYGTKAVDDCIEKLQINKTFQVLDFGSGIGGPARHLASKSRCRVKAVEIQEDLNKIAADLTNRCGLSDRIDHVRQDIYKLDTDSNYFDCAVSWLAVNHIEDKAGLFEKLFTMLKKGGKIYIEDFYQKGPVTENEREILFIDDLPTIEEYRKYLVDAGFINIEILNVTSSWIKFVTNRAEVFANERAQNCASFGEETVNSLQDFYDGMKSLYDTNTIGGVQIYAQSPNN</sequence>
<dbReference type="GO" id="GO:0008757">
    <property type="term" value="F:S-adenosylmethionine-dependent methyltransferase activity"/>
    <property type="evidence" value="ECO:0007669"/>
    <property type="project" value="InterPro"/>
</dbReference>
<accession>B3SA59</accession>
<feature type="domain" description="Methyltransferase type 11" evidence="3">
    <location>
        <begin position="74"/>
        <end position="172"/>
    </location>
</feature>
<evidence type="ECO:0000259" key="3">
    <source>
        <dbReference type="Pfam" id="PF08241"/>
    </source>
</evidence>
<dbReference type="SUPFAM" id="SSF53335">
    <property type="entry name" value="S-adenosyl-L-methionine-dependent methyltransferases"/>
    <property type="match status" value="1"/>
</dbReference>
<dbReference type="Gene3D" id="3.40.50.150">
    <property type="entry name" value="Vaccinia Virus protein VP39"/>
    <property type="match status" value="1"/>
</dbReference>
<dbReference type="PANTHER" id="PTHR44068:SF1">
    <property type="entry name" value="HYPOTHETICAL LOC100005854"/>
    <property type="match status" value="1"/>
</dbReference>
<dbReference type="PANTHER" id="PTHR44068">
    <property type="entry name" value="ZGC:194242"/>
    <property type="match status" value="1"/>
</dbReference>
<dbReference type="Proteomes" id="UP000009022">
    <property type="component" value="Unassembled WGS sequence"/>
</dbReference>
<evidence type="ECO:0000256" key="2">
    <source>
        <dbReference type="ARBA" id="ARBA00038188"/>
    </source>
</evidence>